<dbReference type="PANTHER" id="PTHR22916">
    <property type="entry name" value="GLYCOSYLTRANSFERASE"/>
    <property type="match status" value="1"/>
</dbReference>
<dbReference type="EMBL" id="CP059733">
    <property type="protein sequence ID" value="WDE08041.1"/>
    <property type="molecule type" value="Genomic_DNA"/>
</dbReference>
<feature type="domain" description="Glycosyltransferase 2-like" evidence="1">
    <location>
        <begin position="10"/>
        <end position="131"/>
    </location>
</feature>
<evidence type="ECO:0000313" key="2">
    <source>
        <dbReference type="EMBL" id="WDE08041.1"/>
    </source>
</evidence>
<dbReference type="GO" id="GO:0016758">
    <property type="term" value="F:hexosyltransferase activity"/>
    <property type="evidence" value="ECO:0007669"/>
    <property type="project" value="UniProtKB-ARBA"/>
</dbReference>
<dbReference type="AlphaFoldDB" id="A0AAF0CCE3"/>
<dbReference type="Proteomes" id="UP000032352">
    <property type="component" value="Chromosome"/>
</dbReference>
<reference evidence="2 3" key="1">
    <citation type="journal article" date="2015" name="Genome Announc.">
        <title>Draft Genome Sequences of Marine Isolates of Thalassomonas viridans and Thalassomonas actiniarum.</title>
        <authorList>
            <person name="Olonade I."/>
            <person name="van Zyl L.J."/>
            <person name="Trindade M."/>
        </authorList>
    </citation>
    <scope>NUCLEOTIDE SEQUENCE [LARGE SCALE GENOMIC DNA]</scope>
    <source>
        <strain evidence="2 3">XOM25</strain>
    </source>
</reference>
<dbReference type="KEGG" id="tvd:SG34_014770"/>
<dbReference type="InterPro" id="IPR029044">
    <property type="entry name" value="Nucleotide-diphossugar_trans"/>
</dbReference>
<evidence type="ECO:0000313" key="3">
    <source>
        <dbReference type="Proteomes" id="UP000032352"/>
    </source>
</evidence>
<organism evidence="2 3">
    <name type="scientific">Thalassomonas viridans</name>
    <dbReference type="NCBI Taxonomy" id="137584"/>
    <lineage>
        <taxon>Bacteria</taxon>
        <taxon>Pseudomonadati</taxon>
        <taxon>Pseudomonadota</taxon>
        <taxon>Gammaproteobacteria</taxon>
        <taxon>Alteromonadales</taxon>
        <taxon>Colwelliaceae</taxon>
        <taxon>Thalassomonas</taxon>
    </lineage>
</organism>
<protein>
    <submittedName>
        <fullName evidence="2">Glycosyltransferase family 2 protein</fullName>
    </submittedName>
</protein>
<gene>
    <name evidence="2" type="ORF">SG34_014770</name>
</gene>
<proteinExistence type="predicted"/>
<dbReference type="SUPFAM" id="SSF53448">
    <property type="entry name" value="Nucleotide-diphospho-sugar transferases"/>
    <property type="match status" value="1"/>
</dbReference>
<name>A0AAF0CCE3_9GAMM</name>
<dbReference type="Gene3D" id="3.90.550.10">
    <property type="entry name" value="Spore Coat Polysaccharide Biosynthesis Protein SpsA, Chain A"/>
    <property type="match status" value="1"/>
</dbReference>
<sequence>MNKRHSFSVSVIIPCFNAQASISDAVASARRQQNVDLEIICINDHSSDTCPQILSALASQGEITYLNNEHDKGAANARNLGLENARGEYIQFLDADDLLLENKLCRQIGIMVKNNADFVAGAYQYQNLSRDCSMHYPDPDPWLGLIASKFGRTSANLFRKSALVALGGWSARQKSSQEYELMYRLLKNNQKPTLDNQPGALICATPGSISQSNLLDNSWRFIELRTRIIDYLKATGQLTQTHLALYSEVCRRSRDEVAHLSDKPELIC</sequence>
<dbReference type="RefSeq" id="WP_161797965.1">
    <property type="nucleotide sequence ID" value="NZ_CP059733.1"/>
</dbReference>
<evidence type="ECO:0000259" key="1">
    <source>
        <dbReference type="Pfam" id="PF00535"/>
    </source>
</evidence>
<reference evidence="2 3" key="2">
    <citation type="journal article" date="2022" name="Mar. Drugs">
        <title>Bioassay-Guided Fractionation Leads to the Detection of Cholic Acid Generated by the Rare Thalassomonas sp.</title>
        <authorList>
            <person name="Pheiffer F."/>
            <person name="Schneider Y.K."/>
            <person name="Hansen E.H."/>
            <person name="Andersen J.H."/>
            <person name="Isaksson J."/>
            <person name="Busche T."/>
            <person name="R C."/>
            <person name="Kalinowski J."/>
            <person name="Zyl L.V."/>
            <person name="Trindade M."/>
        </authorList>
    </citation>
    <scope>NUCLEOTIDE SEQUENCE [LARGE SCALE GENOMIC DNA]</scope>
    <source>
        <strain evidence="2 3">XOM25</strain>
    </source>
</reference>
<dbReference type="CDD" id="cd00761">
    <property type="entry name" value="Glyco_tranf_GTA_type"/>
    <property type="match status" value="1"/>
</dbReference>
<accession>A0AAF0CCE3</accession>
<keyword evidence="3" id="KW-1185">Reference proteome</keyword>
<dbReference type="Pfam" id="PF00535">
    <property type="entry name" value="Glycos_transf_2"/>
    <property type="match status" value="1"/>
</dbReference>
<dbReference type="InterPro" id="IPR001173">
    <property type="entry name" value="Glyco_trans_2-like"/>
</dbReference>
<dbReference type="PANTHER" id="PTHR22916:SF3">
    <property type="entry name" value="UDP-GLCNAC:BETAGAL BETA-1,3-N-ACETYLGLUCOSAMINYLTRANSFERASE-LIKE PROTEIN 1"/>
    <property type="match status" value="1"/>
</dbReference>